<dbReference type="AlphaFoldDB" id="A0A9Q8Z0Z1"/>
<evidence type="ECO:0000313" key="1">
    <source>
        <dbReference type="EMBL" id="USP72769.1"/>
    </source>
</evidence>
<evidence type="ECO:0000313" key="2">
    <source>
        <dbReference type="Proteomes" id="UP001056012"/>
    </source>
</evidence>
<accession>A0A9Q8Z0Z1</accession>
<dbReference type="EMBL" id="CP089274">
    <property type="protein sequence ID" value="USP72769.1"/>
    <property type="molecule type" value="Genomic_DNA"/>
</dbReference>
<reference evidence="1" key="1">
    <citation type="submission" date="2021-12" db="EMBL/GenBank/DDBJ databases">
        <title>Curvularia clavata genome.</title>
        <authorList>
            <person name="Cao Y."/>
        </authorList>
    </citation>
    <scope>NUCLEOTIDE SEQUENCE</scope>
    <source>
        <strain evidence="1">Yc1106</strain>
    </source>
</reference>
<name>A0A9Q8Z0Z1_CURCL</name>
<protein>
    <submittedName>
        <fullName evidence="1">Uncharacterized protein</fullName>
    </submittedName>
</protein>
<gene>
    <name evidence="1" type="ORF">yc1106_00043</name>
</gene>
<proteinExistence type="predicted"/>
<dbReference type="VEuPathDB" id="FungiDB:yc1106_00043"/>
<dbReference type="OrthoDB" id="3686859at2759"/>
<keyword evidence="2" id="KW-1185">Reference proteome</keyword>
<dbReference type="Proteomes" id="UP001056012">
    <property type="component" value="Chromosome 1"/>
</dbReference>
<organism evidence="1 2">
    <name type="scientific">Curvularia clavata</name>
    <dbReference type="NCBI Taxonomy" id="95742"/>
    <lineage>
        <taxon>Eukaryota</taxon>
        <taxon>Fungi</taxon>
        <taxon>Dikarya</taxon>
        <taxon>Ascomycota</taxon>
        <taxon>Pezizomycotina</taxon>
        <taxon>Dothideomycetes</taxon>
        <taxon>Pleosporomycetidae</taxon>
        <taxon>Pleosporales</taxon>
        <taxon>Pleosporineae</taxon>
        <taxon>Pleosporaceae</taxon>
        <taxon>Curvularia</taxon>
    </lineage>
</organism>
<sequence length="306" mass="33728">MDNDIDMNLALLRILETEDQGANMVLNNVGSLDSVVMGARSDTPMHQSLESHALLTNQPSSPVNRDASISPSLQTLLDSAANMSRSLPNKPRSLSESDVKKAVRDASLLRSRPPPDIIVRDFAFNPSTSSTSPRVHLPTPILLALRNRISQPLYPASRIVPIRTQELVQLKSTLERLSIDSALPADLTPKHVGKHPIPYTMPSATDLAKILHPALVEAIQSSTYNSLVPKDTRCFCSLVLYEIQRRVSDIRLDIHGPRDHAHLQLQLRSILTSNEAVANKLLALYGDALRLHAHARTNARPMQLNS</sequence>